<dbReference type="InterPro" id="IPR042269">
    <property type="entry name" value="Ser_carbopepase_S28_SKS"/>
</dbReference>
<dbReference type="OrthoDB" id="1735038at2759"/>
<dbReference type="InterPro" id="IPR029058">
    <property type="entry name" value="AB_hydrolase_fold"/>
</dbReference>
<gene>
    <name evidence="7" type="ORF">CcCBS67573_g08555</name>
</gene>
<evidence type="ECO:0000256" key="5">
    <source>
        <dbReference type="ARBA" id="ARBA00023180"/>
    </source>
</evidence>
<dbReference type="SUPFAM" id="SSF53474">
    <property type="entry name" value="alpha/beta-Hydrolases"/>
    <property type="match status" value="1"/>
</dbReference>
<dbReference type="PANTHER" id="PTHR11010">
    <property type="entry name" value="PROTEASE S28 PRO-X CARBOXYPEPTIDASE-RELATED"/>
    <property type="match status" value="1"/>
</dbReference>
<sequence>MFMYMARGWLMLAILAMQHLVPAFAMFAPVNSMGRMRQLSHSMRHSIAPADSKDKFSVVSHTFSQTVDHFGTDGRRFSQTYFVGDSYYVAGRPVIMLIQGEAPATDAFLTAGLVKEMASHFGALVVSLEHRFYGASMPTDDFTPASLSLLTTRQAIADILEFKKALPSLYPNYTLTDNTKWIAVGGSYPGVLAAILRQKYPNEFHAAHASSAPVEMLVDFWRFAYSIDEAIPSFPEESGSTACAQGWAETVKQFDAVIDGYIATNNTAGLESFRKRFWMDKVENLGDFTSAVTAVLGSSAMYGPGGSTWQKLDNGTNVSWIKAVCSKVYYPAFTNPAATPSERLDALADLIVTNLQKQQMYSGSDDPYLAGNYSSTLIATDTSILNDALPWAQQYCTEFGYFQTTVPQEHWISGYSPYSKYLTVDYYTWSCNTMLGRADKTTLPNVNATNEMYGGLNMDETRIYWVNGRYDPWHWLSPYDASLVPNPSGQSWLMLPQGYHCSDLGMSAEDAHFANMTKVWEGWLPDIVPSSNGAAAAVPTSKKSFGVKTFQFNALFSAIILWTVTVSIY</sequence>
<evidence type="ECO:0000256" key="2">
    <source>
        <dbReference type="ARBA" id="ARBA00022670"/>
    </source>
</evidence>
<dbReference type="Pfam" id="PF05577">
    <property type="entry name" value="Peptidase_S28"/>
    <property type="match status" value="1"/>
</dbReference>
<feature type="chain" id="PRO_5021281198" evidence="6">
    <location>
        <begin position="26"/>
        <end position="569"/>
    </location>
</feature>
<reference evidence="7 8" key="1">
    <citation type="journal article" date="2019" name="Sci. Rep.">
        <title>Comparative genomics of chytrid fungi reveal insights into the obligate biotrophic and pathogenic lifestyle of Synchytrium endobioticum.</title>
        <authorList>
            <person name="van de Vossenberg B.T.L.H."/>
            <person name="Warris S."/>
            <person name="Nguyen H.D.T."/>
            <person name="van Gent-Pelzer M.P.E."/>
            <person name="Joly D.L."/>
            <person name="van de Geest H.C."/>
            <person name="Bonants P.J.M."/>
            <person name="Smith D.S."/>
            <person name="Levesque C.A."/>
            <person name="van der Lee T.A.J."/>
        </authorList>
    </citation>
    <scope>NUCLEOTIDE SEQUENCE [LARGE SCALE GENOMIC DNA]</scope>
    <source>
        <strain evidence="7 8">CBS 675.73</strain>
    </source>
</reference>
<keyword evidence="5" id="KW-0325">Glycoprotein</keyword>
<dbReference type="PANTHER" id="PTHR11010:SF117">
    <property type="entry name" value="SERINE PROTEASE 16"/>
    <property type="match status" value="1"/>
</dbReference>
<feature type="signal peptide" evidence="6">
    <location>
        <begin position="1"/>
        <end position="25"/>
    </location>
</feature>
<keyword evidence="4" id="KW-0378">Hydrolase</keyword>
<organism evidence="7 8">
    <name type="scientific">Chytriomyces confervae</name>
    <dbReference type="NCBI Taxonomy" id="246404"/>
    <lineage>
        <taxon>Eukaryota</taxon>
        <taxon>Fungi</taxon>
        <taxon>Fungi incertae sedis</taxon>
        <taxon>Chytridiomycota</taxon>
        <taxon>Chytridiomycota incertae sedis</taxon>
        <taxon>Chytridiomycetes</taxon>
        <taxon>Chytridiales</taxon>
        <taxon>Chytriomycetaceae</taxon>
        <taxon>Chytriomyces</taxon>
    </lineage>
</organism>
<dbReference type="GO" id="GO:0008239">
    <property type="term" value="F:dipeptidyl-peptidase activity"/>
    <property type="evidence" value="ECO:0007669"/>
    <property type="project" value="TreeGrafter"/>
</dbReference>
<proteinExistence type="inferred from homology"/>
<dbReference type="GO" id="GO:0006508">
    <property type="term" value="P:proteolysis"/>
    <property type="evidence" value="ECO:0007669"/>
    <property type="project" value="UniProtKB-KW"/>
</dbReference>
<dbReference type="EMBL" id="QEAP01000578">
    <property type="protein sequence ID" value="TPX63886.1"/>
    <property type="molecule type" value="Genomic_DNA"/>
</dbReference>
<evidence type="ECO:0000313" key="8">
    <source>
        <dbReference type="Proteomes" id="UP000320333"/>
    </source>
</evidence>
<evidence type="ECO:0000256" key="6">
    <source>
        <dbReference type="SAM" id="SignalP"/>
    </source>
</evidence>
<dbReference type="Proteomes" id="UP000320333">
    <property type="component" value="Unassembled WGS sequence"/>
</dbReference>
<comment type="similarity">
    <text evidence="1">Belongs to the peptidase S28 family.</text>
</comment>
<dbReference type="Gene3D" id="3.40.50.1820">
    <property type="entry name" value="alpha/beta hydrolase"/>
    <property type="match status" value="1"/>
</dbReference>
<comment type="caution">
    <text evidence="7">The sequence shown here is derived from an EMBL/GenBank/DDBJ whole genome shotgun (WGS) entry which is preliminary data.</text>
</comment>
<dbReference type="Gene3D" id="1.20.120.980">
    <property type="entry name" value="Serine carboxypeptidase S28, SKS domain"/>
    <property type="match status" value="1"/>
</dbReference>
<keyword evidence="2" id="KW-0645">Protease</keyword>
<dbReference type="AlphaFoldDB" id="A0A507EKQ0"/>
<evidence type="ECO:0000256" key="1">
    <source>
        <dbReference type="ARBA" id="ARBA00011079"/>
    </source>
</evidence>
<evidence type="ECO:0000313" key="7">
    <source>
        <dbReference type="EMBL" id="TPX63886.1"/>
    </source>
</evidence>
<evidence type="ECO:0000256" key="3">
    <source>
        <dbReference type="ARBA" id="ARBA00022729"/>
    </source>
</evidence>
<evidence type="ECO:0000256" key="4">
    <source>
        <dbReference type="ARBA" id="ARBA00022801"/>
    </source>
</evidence>
<keyword evidence="8" id="KW-1185">Reference proteome</keyword>
<dbReference type="InterPro" id="IPR008758">
    <property type="entry name" value="Peptidase_S28"/>
</dbReference>
<dbReference type="GO" id="GO:0070008">
    <property type="term" value="F:serine-type exopeptidase activity"/>
    <property type="evidence" value="ECO:0007669"/>
    <property type="project" value="InterPro"/>
</dbReference>
<accession>A0A507EKQ0</accession>
<protein>
    <submittedName>
        <fullName evidence="7">Uncharacterized protein</fullName>
    </submittedName>
</protein>
<keyword evidence="3 6" id="KW-0732">Signal</keyword>
<name>A0A507EKQ0_9FUNG</name>